<dbReference type="RefSeq" id="WP_354702392.1">
    <property type="nucleotide sequence ID" value="NZ_CP114014.1"/>
</dbReference>
<evidence type="ECO:0000259" key="1">
    <source>
        <dbReference type="Pfam" id="PF07883"/>
    </source>
</evidence>
<proteinExistence type="predicted"/>
<dbReference type="InterPro" id="IPR053146">
    <property type="entry name" value="QDO-like"/>
</dbReference>
<accession>A0AAU7AWP4</accession>
<reference evidence="2" key="1">
    <citation type="submission" date="2022-12" db="EMBL/GenBank/DDBJ databases">
        <title>Paraconexibacter alkalitolerans sp. nov. and Baekduia alba sp. nov., isolated from soil and emended description of the genera Paraconexibacter (Chun et al., 2020) and Baekduia (An et al., 2020).</title>
        <authorList>
            <person name="Vieira S."/>
            <person name="Huber K.J."/>
            <person name="Geppert A."/>
            <person name="Wolf J."/>
            <person name="Neumann-Schaal M."/>
            <person name="Muesken M."/>
            <person name="Overmann J."/>
        </authorList>
    </citation>
    <scope>NUCLEOTIDE SEQUENCE</scope>
    <source>
        <strain evidence="2">AEG42_29</strain>
    </source>
</reference>
<protein>
    <recommendedName>
        <fullName evidence="1">Cupin type-2 domain-containing protein</fullName>
    </recommendedName>
</protein>
<organism evidence="2">
    <name type="scientific">Paraconexibacter sp. AEG42_29</name>
    <dbReference type="NCBI Taxonomy" id="2997339"/>
    <lineage>
        <taxon>Bacteria</taxon>
        <taxon>Bacillati</taxon>
        <taxon>Actinomycetota</taxon>
        <taxon>Thermoleophilia</taxon>
        <taxon>Solirubrobacterales</taxon>
        <taxon>Paraconexibacteraceae</taxon>
        <taxon>Paraconexibacter</taxon>
    </lineage>
</organism>
<dbReference type="PANTHER" id="PTHR36440">
    <property type="entry name" value="PUTATIVE (AFU_ORTHOLOGUE AFUA_8G07350)-RELATED"/>
    <property type="match status" value="1"/>
</dbReference>
<feature type="domain" description="Cupin type-2" evidence="1">
    <location>
        <begin position="35"/>
        <end position="99"/>
    </location>
</feature>
<dbReference type="SUPFAM" id="SSF51182">
    <property type="entry name" value="RmlC-like cupins"/>
    <property type="match status" value="1"/>
</dbReference>
<dbReference type="AlphaFoldDB" id="A0AAU7AWP4"/>
<name>A0AAU7AWP4_9ACTN</name>
<dbReference type="Gene3D" id="2.60.120.10">
    <property type="entry name" value="Jelly Rolls"/>
    <property type="match status" value="1"/>
</dbReference>
<dbReference type="EMBL" id="CP114014">
    <property type="protein sequence ID" value="XAY05890.1"/>
    <property type="molecule type" value="Genomic_DNA"/>
</dbReference>
<dbReference type="InterPro" id="IPR011051">
    <property type="entry name" value="RmlC_Cupin_sf"/>
</dbReference>
<dbReference type="InterPro" id="IPR013096">
    <property type="entry name" value="Cupin_2"/>
</dbReference>
<evidence type="ECO:0000313" key="2">
    <source>
        <dbReference type="EMBL" id="XAY05890.1"/>
    </source>
</evidence>
<dbReference type="InterPro" id="IPR014710">
    <property type="entry name" value="RmlC-like_jellyroll"/>
</dbReference>
<dbReference type="Pfam" id="PF07883">
    <property type="entry name" value="Cupin_2"/>
    <property type="match status" value="1"/>
</dbReference>
<dbReference type="PANTHER" id="PTHR36440:SF1">
    <property type="entry name" value="PUTATIVE (AFU_ORTHOLOGUE AFUA_8G07350)-RELATED"/>
    <property type="match status" value="1"/>
</dbReference>
<gene>
    <name evidence="2" type="ORF">DSM112329_02750</name>
</gene>
<dbReference type="KEGG" id="parq:DSM112329_02750"/>
<sequence>MPDQLTEDPVLGMRSRFWEAAGDDGTPVLHVETWVDPGGGVTPHVHPVLEERFEVLEGTPQFLSGRRWETVQAGTTVVVPPGTRHAFRNRSGEVAHFVCRVTPPSTLEAFLTDAAAMSRAGCITRRALPRGLDGLLQAAVLAHHHREMVTLLAPLPPPPVQRLVIPLLARAGARRGHRPGSLGDRR</sequence>